<comment type="caution">
    <text evidence="3">The sequence shown here is derived from an EMBL/GenBank/DDBJ whole genome shotgun (WGS) entry which is preliminary data.</text>
</comment>
<dbReference type="InterPro" id="IPR050643">
    <property type="entry name" value="Periplasmic_pilus_chap"/>
</dbReference>
<dbReference type="PANTHER" id="PTHR30251">
    <property type="entry name" value="PILUS ASSEMBLY CHAPERONE"/>
    <property type="match status" value="1"/>
</dbReference>
<feature type="signal peptide" evidence="1">
    <location>
        <begin position="1"/>
        <end position="20"/>
    </location>
</feature>
<dbReference type="RefSeq" id="WP_086202252.1">
    <property type="nucleotide sequence ID" value="NZ_NEGB01000001.1"/>
</dbReference>
<dbReference type="InterPro" id="IPR016147">
    <property type="entry name" value="Pili_assmbl_chaperone_N"/>
</dbReference>
<organism evidence="3 4">
    <name type="scientific">Acinetobacter silvestris</name>
    <dbReference type="NCBI Taxonomy" id="1977882"/>
    <lineage>
        <taxon>Bacteria</taxon>
        <taxon>Pseudomonadati</taxon>
        <taxon>Pseudomonadota</taxon>
        <taxon>Gammaproteobacteria</taxon>
        <taxon>Moraxellales</taxon>
        <taxon>Moraxellaceae</taxon>
        <taxon>Acinetobacter</taxon>
    </lineage>
</organism>
<protein>
    <submittedName>
        <fullName evidence="3">Protein CsuC</fullName>
    </submittedName>
</protein>
<dbReference type="PANTHER" id="PTHR30251:SF4">
    <property type="entry name" value="SLR1668 PROTEIN"/>
    <property type="match status" value="1"/>
</dbReference>
<dbReference type="OrthoDB" id="6683458at2"/>
<name>A0A1Y3CQF5_9GAMM</name>
<dbReference type="GO" id="GO:0030288">
    <property type="term" value="C:outer membrane-bounded periplasmic space"/>
    <property type="evidence" value="ECO:0007669"/>
    <property type="project" value="InterPro"/>
</dbReference>
<dbReference type="STRING" id="1977882.B9T28_01850"/>
<feature type="chain" id="PRO_5012892565" evidence="1">
    <location>
        <begin position="21"/>
        <end position="234"/>
    </location>
</feature>
<keyword evidence="4" id="KW-1185">Reference proteome</keyword>
<dbReference type="InterPro" id="IPR013783">
    <property type="entry name" value="Ig-like_fold"/>
</dbReference>
<dbReference type="Pfam" id="PF00345">
    <property type="entry name" value="PapD_N"/>
    <property type="match status" value="1"/>
</dbReference>
<sequence length="234" mass="26344">MKKIRPLLVASMLFGTMAHAGVSVSPVQLYMLDTARQKSTTLTLESVDETDKRIFEVKAFVWTQDETGKNVLTADDTIIVNPRNFILQPQKQQTIRIGFGRPIASVLTNNQEGAWRIIVDEIPQATKDTSVNFLLNFSLPLFVGKQEALDMKFKLENGQLKAINNANSHVQITALKIVDANKKEVFKNETMSYLLAKKSMIYDLNNTKLSASQNYTIQLSTDKNDKVVEFKLSD</sequence>
<proteinExistence type="predicted"/>
<dbReference type="GO" id="GO:0071555">
    <property type="term" value="P:cell wall organization"/>
    <property type="evidence" value="ECO:0007669"/>
    <property type="project" value="InterPro"/>
</dbReference>
<gene>
    <name evidence="3" type="ORF">B9T28_01850</name>
</gene>
<keyword evidence="1" id="KW-0732">Signal</keyword>
<reference evidence="3 4" key="1">
    <citation type="submission" date="2017-04" db="EMBL/GenBank/DDBJ databases">
        <title>High diversity of culturable Acinetobacter species in natural soil and water ecosystems.</title>
        <authorList>
            <person name="Nemec A."/>
            <person name="Radolfova-Krizova L."/>
        </authorList>
    </citation>
    <scope>NUCLEOTIDE SEQUENCE [LARGE SCALE GENOMIC DNA]</scope>
    <source>
        <strain evidence="3 4">ANC 4999</strain>
    </source>
</reference>
<evidence type="ECO:0000313" key="3">
    <source>
        <dbReference type="EMBL" id="OTG67395.1"/>
    </source>
</evidence>
<accession>A0A1Y3CQF5</accession>
<dbReference type="InterPro" id="IPR008962">
    <property type="entry name" value="PapD-like_sf"/>
</dbReference>
<dbReference type="AlphaFoldDB" id="A0A1Y3CQF5"/>
<evidence type="ECO:0000259" key="2">
    <source>
        <dbReference type="Pfam" id="PF00345"/>
    </source>
</evidence>
<dbReference type="Proteomes" id="UP000242765">
    <property type="component" value="Unassembled WGS sequence"/>
</dbReference>
<dbReference type="EMBL" id="NEGB01000001">
    <property type="protein sequence ID" value="OTG67395.1"/>
    <property type="molecule type" value="Genomic_DNA"/>
</dbReference>
<dbReference type="Gene3D" id="2.60.40.10">
    <property type="entry name" value="Immunoglobulins"/>
    <property type="match status" value="1"/>
</dbReference>
<evidence type="ECO:0000313" key="4">
    <source>
        <dbReference type="Proteomes" id="UP000242765"/>
    </source>
</evidence>
<feature type="domain" description="Pili assembly chaperone N-terminal" evidence="2">
    <location>
        <begin position="49"/>
        <end position="143"/>
    </location>
</feature>
<dbReference type="SUPFAM" id="SSF49354">
    <property type="entry name" value="PapD-like"/>
    <property type="match status" value="1"/>
</dbReference>
<evidence type="ECO:0000256" key="1">
    <source>
        <dbReference type="SAM" id="SignalP"/>
    </source>
</evidence>